<reference evidence="3" key="1">
    <citation type="submission" date="2019-08" db="EMBL/GenBank/DDBJ databases">
        <authorList>
            <person name="Kucharzyk K."/>
            <person name="Murdoch R.W."/>
            <person name="Higgins S."/>
            <person name="Loffler F."/>
        </authorList>
    </citation>
    <scope>NUCLEOTIDE SEQUENCE</scope>
</reference>
<dbReference type="Pfam" id="PF07685">
    <property type="entry name" value="GATase_3"/>
    <property type="match status" value="1"/>
</dbReference>
<dbReference type="EC" id="6.3.5.9" evidence="3"/>
<comment type="caution">
    <text evidence="3">The sequence shown here is derived from an EMBL/GenBank/DDBJ whole genome shotgun (WGS) entry which is preliminary data.</text>
</comment>
<dbReference type="PANTHER" id="PTHR43873">
    <property type="entry name" value="COBYRINATE A,C-DIAMIDE SYNTHASE"/>
    <property type="match status" value="1"/>
</dbReference>
<dbReference type="InterPro" id="IPR011698">
    <property type="entry name" value="GATase_3"/>
</dbReference>
<evidence type="ECO:0000256" key="1">
    <source>
        <dbReference type="ARBA" id="ARBA00022962"/>
    </source>
</evidence>
<dbReference type="AlphaFoldDB" id="A0A645EX90"/>
<dbReference type="PANTHER" id="PTHR43873:SF1">
    <property type="entry name" value="COBYRINATE A,C-DIAMIDE SYNTHASE"/>
    <property type="match status" value="1"/>
</dbReference>
<organism evidence="3">
    <name type="scientific">bioreactor metagenome</name>
    <dbReference type="NCBI Taxonomy" id="1076179"/>
    <lineage>
        <taxon>unclassified sequences</taxon>
        <taxon>metagenomes</taxon>
        <taxon>ecological metagenomes</taxon>
    </lineage>
</organism>
<dbReference type="SUPFAM" id="SSF52317">
    <property type="entry name" value="Class I glutamine amidotransferase-like"/>
    <property type="match status" value="1"/>
</dbReference>
<dbReference type="PROSITE" id="PS51274">
    <property type="entry name" value="GATASE_COBBQ"/>
    <property type="match status" value="1"/>
</dbReference>
<dbReference type="GO" id="GO:0043802">
    <property type="term" value="F:hydrogenobyrinic acid a,c-diamide synthase (glutamine-hydrolysing) activity"/>
    <property type="evidence" value="ECO:0007669"/>
    <property type="project" value="UniProtKB-EC"/>
</dbReference>
<dbReference type="InterPro" id="IPR004484">
    <property type="entry name" value="CbiA/CobB_synth"/>
</dbReference>
<proteinExistence type="predicted"/>
<sequence>MGAELVPFSPLTDSELPACDGLILGGGYPELYAEALSENKSMLASIKKYILAKKPCIAECGGFMYLLDKYTDREGKEWNWVGAITGEVFMTNKLKRFGYITLESQNDNVLAKTGEKINGHEFHYSDSTSNGNSFLAKKPESSAQWDCINADDSICAGYPHMHLYGNISFAANFIRACYNKKD</sequence>
<gene>
    <name evidence="3" type="primary">cbiA_21</name>
    <name evidence="3" type="ORF">SDC9_153106</name>
</gene>
<keyword evidence="1" id="KW-0315">Glutamine amidotransferase</keyword>
<accession>A0A645EX90</accession>
<dbReference type="InterPro" id="IPR029062">
    <property type="entry name" value="Class_I_gatase-like"/>
</dbReference>
<protein>
    <submittedName>
        <fullName evidence="3">Cobyrinate a,c-diamide synthase</fullName>
        <ecNumber evidence="3">6.3.5.9</ecNumber>
    </submittedName>
</protein>
<keyword evidence="3" id="KW-0436">Ligase</keyword>
<dbReference type="GO" id="GO:0042242">
    <property type="term" value="F:cobyrinic acid a,c-diamide synthase activity"/>
    <property type="evidence" value="ECO:0007669"/>
    <property type="project" value="InterPro"/>
</dbReference>
<dbReference type="Gene3D" id="3.40.50.880">
    <property type="match status" value="1"/>
</dbReference>
<name>A0A645EX90_9ZZZZ</name>
<feature type="domain" description="CobB/CobQ-like glutamine amidotransferase" evidence="2">
    <location>
        <begin position="3"/>
        <end position="163"/>
    </location>
</feature>
<evidence type="ECO:0000259" key="2">
    <source>
        <dbReference type="Pfam" id="PF07685"/>
    </source>
</evidence>
<evidence type="ECO:0000313" key="3">
    <source>
        <dbReference type="EMBL" id="MPN05852.1"/>
    </source>
</evidence>
<dbReference type="EMBL" id="VSSQ01051758">
    <property type="protein sequence ID" value="MPN05852.1"/>
    <property type="molecule type" value="Genomic_DNA"/>
</dbReference>